<dbReference type="SUPFAM" id="SSF47226">
    <property type="entry name" value="Histidine-containing phosphotransfer domain, HPT domain"/>
    <property type="match status" value="1"/>
</dbReference>
<evidence type="ECO:0000313" key="2">
    <source>
        <dbReference type="EMBL" id="EGF27725.1"/>
    </source>
</evidence>
<dbReference type="GO" id="GO:0000160">
    <property type="term" value="P:phosphorelay signal transduction system"/>
    <property type="evidence" value="ECO:0007669"/>
    <property type="project" value="InterPro"/>
</dbReference>
<dbReference type="Proteomes" id="UP000006222">
    <property type="component" value="Unassembled WGS sequence"/>
</dbReference>
<name>F2ARA7_RHOBT</name>
<accession>F2ARA7</accession>
<sequence length="201" mass="22187">MRSKWMDEPSRQDSFAERSLTLLGSFEYQVLQLRTMSDPLDATFLGRALAVIQSIRMDAADLELVTIAANARDIQTSLQQIAEREQSPGTEAVGKILQQTNRLRQLIEASTDDSNLPDARKTTQNAGMDKTPAPKRLRPQFTVPPAAKRLEDLMGEILLHLDDCLAVEPKSPDDTAPTGVSDLTSPGDEESEIPNDDVIEK</sequence>
<comment type="caution">
    <text evidence="2">The sequence shown here is derived from an EMBL/GenBank/DDBJ whole genome shotgun (WGS) entry which is preliminary data.</text>
</comment>
<organism evidence="2 3">
    <name type="scientific">Rhodopirellula baltica WH47</name>
    <dbReference type="NCBI Taxonomy" id="991778"/>
    <lineage>
        <taxon>Bacteria</taxon>
        <taxon>Pseudomonadati</taxon>
        <taxon>Planctomycetota</taxon>
        <taxon>Planctomycetia</taxon>
        <taxon>Pirellulales</taxon>
        <taxon>Pirellulaceae</taxon>
        <taxon>Rhodopirellula</taxon>
    </lineage>
</organism>
<evidence type="ECO:0000313" key="3">
    <source>
        <dbReference type="Proteomes" id="UP000006222"/>
    </source>
</evidence>
<protein>
    <submittedName>
        <fullName evidence="2">Uncharacterized protein</fullName>
    </submittedName>
</protein>
<gene>
    <name evidence="2" type="ORF">RBWH47_03665</name>
</gene>
<feature type="region of interest" description="Disordered" evidence="1">
    <location>
        <begin position="110"/>
        <end position="142"/>
    </location>
</feature>
<dbReference type="AlphaFoldDB" id="F2ARA7"/>
<dbReference type="InterPro" id="IPR036641">
    <property type="entry name" value="HPT_dom_sf"/>
</dbReference>
<evidence type="ECO:0000256" key="1">
    <source>
        <dbReference type="SAM" id="MobiDB-lite"/>
    </source>
</evidence>
<reference evidence="2 3" key="1">
    <citation type="journal article" date="2013" name="Mar. Genomics">
        <title>Expression of sulfatases in Rhodopirellula baltica and the diversity of sulfatases in the genus Rhodopirellula.</title>
        <authorList>
            <person name="Wegner C.E."/>
            <person name="Richter-Heitmann T."/>
            <person name="Klindworth A."/>
            <person name="Klockow C."/>
            <person name="Richter M."/>
            <person name="Achstetter T."/>
            <person name="Glockner F.O."/>
            <person name="Harder J."/>
        </authorList>
    </citation>
    <scope>NUCLEOTIDE SEQUENCE [LARGE SCALE GENOMIC DNA]</scope>
    <source>
        <strain evidence="2 3">WH47</strain>
    </source>
</reference>
<proteinExistence type="predicted"/>
<dbReference type="EMBL" id="AFAR01000126">
    <property type="protein sequence ID" value="EGF27725.1"/>
    <property type="molecule type" value="Genomic_DNA"/>
</dbReference>
<feature type="compositionally biased region" description="Acidic residues" evidence="1">
    <location>
        <begin position="187"/>
        <end position="201"/>
    </location>
</feature>
<feature type="region of interest" description="Disordered" evidence="1">
    <location>
        <begin position="167"/>
        <end position="201"/>
    </location>
</feature>
<dbReference type="PATRIC" id="fig|991778.3.peg.2367"/>
<dbReference type="RefSeq" id="WP_007326168.1">
    <property type="nucleotide sequence ID" value="NZ_AFAR01000126.1"/>
</dbReference>